<comment type="similarity">
    <text evidence="1">Belongs to the BlaI transcriptional regulatory family.</text>
</comment>
<organism evidence="5 6">
    <name type="scientific">Streptomyces rhizosphaericus</name>
    <dbReference type="NCBI Taxonomy" id="114699"/>
    <lineage>
        <taxon>Bacteria</taxon>
        <taxon>Bacillati</taxon>
        <taxon>Actinomycetota</taxon>
        <taxon>Actinomycetes</taxon>
        <taxon>Kitasatosporales</taxon>
        <taxon>Streptomycetaceae</taxon>
        <taxon>Streptomyces</taxon>
        <taxon>Streptomyces violaceusniger group</taxon>
    </lineage>
</organism>
<comment type="caution">
    <text evidence="5">The sequence shown here is derived from an EMBL/GenBank/DDBJ whole genome shotgun (WGS) entry which is preliminary data.</text>
</comment>
<reference evidence="5 6" key="1">
    <citation type="journal article" date="2019" name="Int. J. Syst. Evol. Microbiol.">
        <title>The Global Catalogue of Microorganisms (GCM) 10K type strain sequencing project: providing services to taxonomists for standard genome sequencing and annotation.</title>
        <authorList>
            <consortium name="The Broad Institute Genomics Platform"/>
            <consortium name="The Broad Institute Genome Sequencing Center for Infectious Disease"/>
            <person name="Wu L."/>
            <person name="Ma J."/>
        </authorList>
    </citation>
    <scope>NUCLEOTIDE SEQUENCE [LARGE SCALE GENOMIC DNA]</scope>
    <source>
        <strain evidence="5 6">JCM 11445</strain>
    </source>
</reference>
<gene>
    <name evidence="5" type="ORF">GCM10009576_082090</name>
</gene>
<dbReference type="EMBL" id="BAAAIE010000084">
    <property type="protein sequence ID" value="GAA0997067.1"/>
    <property type="molecule type" value="Genomic_DNA"/>
</dbReference>
<dbReference type="InterPro" id="IPR005650">
    <property type="entry name" value="BlaI_family"/>
</dbReference>
<evidence type="ECO:0000256" key="1">
    <source>
        <dbReference type="ARBA" id="ARBA00011046"/>
    </source>
</evidence>
<keyword evidence="3" id="KW-0238">DNA-binding</keyword>
<keyword evidence="6" id="KW-1185">Reference proteome</keyword>
<proteinExistence type="inferred from homology"/>
<dbReference type="InterPro" id="IPR036390">
    <property type="entry name" value="WH_DNA-bd_sf"/>
</dbReference>
<name>A0ABN1SN70_9ACTN</name>
<evidence type="ECO:0000256" key="4">
    <source>
        <dbReference type="ARBA" id="ARBA00023163"/>
    </source>
</evidence>
<dbReference type="Pfam" id="PF03965">
    <property type="entry name" value="Penicillinase_R"/>
    <property type="match status" value="1"/>
</dbReference>
<evidence type="ECO:0000313" key="6">
    <source>
        <dbReference type="Proteomes" id="UP001500033"/>
    </source>
</evidence>
<evidence type="ECO:0008006" key="7">
    <source>
        <dbReference type="Google" id="ProtNLM"/>
    </source>
</evidence>
<keyword evidence="4" id="KW-0804">Transcription</keyword>
<dbReference type="Gene3D" id="1.10.10.10">
    <property type="entry name" value="Winged helix-like DNA-binding domain superfamily/Winged helix DNA-binding domain"/>
    <property type="match status" value="1"/>
</dbReference>
<dbReference type="Proteomes" id="UP001500033">
    <property type="component" value="Unassembled WGS sequence"/>
</dbReference>
<evidence type="ECO:0000313" key="5">
    <source>
        <dbReference type="EMBL" id="GAA0997067.1"/>
    </source>
</evidence>
<dbReference type="InterPro" id="IPR036388">
    <property type="entry name" value="WH-like_DNA-bd_sf"/>
</dbReference>
<dbReference type="SUPFAM" id="SSF46785">
    <property type="entry name" value="Winged helix' DNA-binding domain"/>
    <property type="match status" value="1"/>
</dbReference>
<evidence type="ECO:0000256" key="2">
    <source>
        <dbReference type="ARBA" id="ARBA00023015"/>
    </source>
</evidence>
<evidence type="ECO:0000256" key="3">
    <source>
        <dbReference type="ARBA" id="ARBA00023125"/>
    </source>
</evidence>
<protein>
    <recommendedName>
        <fullName evidence="7">Transcriptional regulator</fullName>
    </recommendedName>
</protein>
<keyword evidence="2" id="KW-0805">Transcription regulation</keyword>
<accession>A0ABN1SN70</accession>
<sequence>MGRPSDPEVELVEEHGADVDVAALWAAVKEVAPGTAMRSALARYNTARPFLALLGESTALSATGGARVLSVFRTSVSPPAIGGLRGGRRPSAKMNVMSEQHGDRRPAGELEASVLAALWAVGRPLTPGEVRETLDADLARTTATTILTRLREKGMVDRARQGRGYAYTPIADSSGLHARRMHAELERGEDRSSILARFVSDLSPEDEGILRALLAGDEETCE</sequence>